<dbReference type="EMBL" id="FMAQ01000008">
    <property type="protein sequence ID" value="SCC17120.1"/>
    <property type="molecule type" value="Genomic_DNA"/>
</dbReference>
<name>A0A1C4CDC2_9GAMM</name>
<accession>A0A1C4CDC2</accession>
<dbReference type="Proteomes" id="UP000199670">
    <property type="component" value="Unassembled WGS sequence"/>
</dbReference>
<dbReference type="AlphaFoldDB" id="A0A1C4CDC2"/>
<organism evidence="1 2">
    <name type="scientific">Gilliamella bombicola</name>
    <dbReference type="NCBI Taxonomy" id="1798182"/>
    <lineage>
        <taxon>Bacteria</taxon>
        <taxon>Pseudomonadati</taxon>
        <taxon>Pseudomonadota</taxon>
        <taxon>Gammaproteobacteria</taxon>
        <taxon>Orbales</taxon>
        <taxon>Orbaceae</taxon>
        <taxon>Gilliamella</taxon>
    </lineage>
</organism>
<proteinExistence type="predicted"/>
<reference evidence="2" key="1">
    <citation type="submission" date="2016-08" db="EMBL/GenBank/DDBJ databases">
        <authorList>
            <person name="Varghese N."/>
            <person name="Submissions Spin"/>
        </authorList>
    </citation>
    <scope>NUCLEOTIDE SEQUENCE [LARGE SCALE GENOMIC DNA]</scope>
    <source>
        <strain evidence="2">R-53248</strain>
    </source>
</reference>
<gene>
    <name evidence="1" type="ORF">GA0061081_10853</name>
</gene>
<evidence type="ECO:0000313" key="1">
    <source>
        <dbReference type="EMBL" id="SCC17120.1"/>
    </source>
</evidence>
<protein>
    <recommendedName>
        <fullName evidence="3">Abi-like protein</fullName>
    </recommendedName>
</protein>
<evidence type="ECO:0000313" key="2">
    <source>
        <dbReference type="Proteomes" id="UP000199670"/>
    </source>
</evidence>
<evidence type="ECO:0008006" key="3">
    <source>
        <dbReference type="Google" id="ProtNLM"/>
    </source>
</evidence>
<keyword evidence="2" id="KW-1185">Reference proteome</keyword>
<sequence length="242" mass="29241">MKMHKNFILTPITSNLEIAVTSCSGIGNGIETFPLCDYIMQSIFLKMTGFQEQKMKCICWDLATEDYDYRYQKFRNGLGECSQYKDKNNIYTELVEQIKKHDPSFEHFSDEEREKILKDTTLEIHNIFKNTNLFYWSTKKYYEFEDFWKTITIDHFAKGTLFLAENKNNFLKEKIYEKHLYRHRNRCAHNILCVQQHLPSLKTLVDNDYKYENYFIWFATLSLIDNIFINLYKKYLDLYNKN</sequence>